<dbReference type="InterPro" id="IPR047127">
    <property type="entry name" value="MutT-like"/>
</dbReference>
<dbReference type="GO" id="GO:0006281">
    <property type="term" value="P:DNA repair"/>
    <property type="evidence" value="ECO:0007669"/>
    <property type="project" value="UniProtKB-KW"/>
</dbReference>
<name>A0A521AJ72_9ACTN</name>
<keyword evidence="15" id="KW-1185">Reference proteome</keyword>
<comment type="catalytic activity">
    <reaction evidence="10">
        <text>8-oxo-dGTP + H2O = 8-oxo-dGMP + diphosphate + H(+)</text>
        <dbReference type="Rhea" id="RHEA:31575"/>
        <dbReference type="ChEBI" id="CHEBI:15377"/>
        <dbReference type="ChEBI" id="CHEBI:15378"/>
        <dbReference type="ChEBI" id="CHEBI:33019"/>
        <dbReference type="ChEBI" id="CHEBI:63224"/>
        <dbReference type="ChEBI" id="CHEBI:77896"/>
        <dbReference type="EC" id="3.6.1.55"/>
    </reaction>
</comment>
<evidence type="ECO:0000256" key="12">
    <source>
        <dbReference type="RuleBase" id="RU003476"/>
    </source>
</evidence>
<dbReference type="EMBL" id="FXTJ01000001">
    <property type="protein sequence ID" value="SMO34833.1"/>
    <property type="molecule type" value="Genomic_DNA"/>
</dbReference>
<evidence type="ECO:0000259" key="13">
    <source>
        <dbReference type="PROSITE" id="PS51462"/>
    </source>
</evidence>
<dbReference type="AlphaFoldDB" id="A0A521AJ72"/>
<evidence type="ECO:0000256" key="10">
    <source>
        <dbReference type="ARBA" id="ARBA00035861"/>
    </source>
</evidence>
<dbReference type="GO" id="GO:0006260">
    <property type="term" value="P:DNA replication"/>
    <property type="evidence" value="ECO:0007669"/>
    <property type="project" value="UniProtKB-KW"/>
</dbReference>
<dbReference type="GO" id="GO:0035539">
    <property type="term" value="F:8-oxo-7,8-dihydrodeoxyguanosine triphosphate pyrophosphatase activity"/>
    <property type="evidence" value="ECO:0007669"/>
    <property type="project" value="UniProtKB-EC"/>
</dbReference>
<dbReference type="EC" id="3.6.1.55" evidence="11"/>
<dbReference type="InterPro" id="IPR015797">
    <property type="entry name" value="NUDIX_hydrolase-like_dom_sf"/>
</dbReference>
<keyword evidence="9" id="KW-0234">DNA repair</keyword>
<dbReference type="PANTHER" id="PTHR47707">
    <property type="entry name" value="8-OXO-DGTP DIPHOSPHATASE"/>
    <property type="match status" value="1"/>
</dbReference>
<dbReference type="GO" id="GO:0046872">
    <property type="term" value="F:metal ion binding"/>
    <property type="evidence" value="ECO:0007669"/>
    <property type="project" value="UniProtKB-KW"/>
</dbReference>
<evidence type="ECO:0000256" key="7">
    <source>
        <dbReference type="ARBA" id="ARBA00022801"/>
    </source>
</evidence>
<organism evidence="14 15">
    <name type="scientific">Geodermatophilus aquaeductus</name>
    <dbReference type="NCBI Taxonomy" id="1564161"/>
    <lineage>
        <taxon>Bacteria</taxon>
        <taxon>Bacillati</taxon>
        <taxon>Actinomycetota</taxon>
        <taxon>Actinomycetes</taxon>
        <taxon>Geodermatophilales</taxon>
        <taxon>Geodermatophilaceae</taxon>
        <taxon>Geodermatophilus</taxon>
    </lineage>
</organism>
<dbReference type="Pfam" id="PF00293">
    <property type="entry name" value="NUDIX"/>
    <property type="match status" value="1"/>
</dbReference>
<evidence type="ECO:0000256" key="2">
    <source>
        <dbReference type="ARBA" id="ARBA00005582"/>
    </source>
</evidence>
<sequence length="139" mass="15315">MSAHDVVAGVLVRGDRVLLGHRSPSRRWYPDVWDFPGGHVEPGEDGPAALARELREEVGVTPREADPVLAVRDGDVHLVLYAVRAWDGEPRNLQPHEHDELRWFAAAEVRGLRLAHPSYADVVQRLVGPGAAEDRAAPD</sequence>
<accession>A0A521AJ72</accession>
<evidence type="ECO:0000256" key="5">
    <source>
        <dbReference type="ARBA" id="ARBA00022723"/>
    </source>
</evidence>
<dbReference type="InterPro" id="IPR020084">
    <property type="entry name" value="NUDIX_hydrolase_CS"/>
</dbReference>
<dbReference type="PROSITE" id="PS00893">
    <property type="entry name" value="NUDIX_BOX"/>
    <property type="match status" value="1"/>
</dbReference>
<comment type="similarity">
    <text evidence="2 12">Belongs to the Nudix hydrolase family.</text>
</comment>
<evidence type="ECO:0000256" key="1">
    <source>
        <dbReference type="ARBA" id="ARBA00001946"/>
    </source>
</evidence>
<evidence type="ECO:0000256" key="11">
    <source>
        <dbReference type="ARBA" id="ARBA00038905"/>
    </source>
</evidence>
<protein>
    <recommendedName>
        <fullName evidence="11">8-oxo-dGTP diphosphatase</fullName>
        <ecNumber evidence="11">3.6.1.55</ecNumber>
    </recommendedName>
</protein>
<evidence type="ECO:0000256" key="4">
    <source>
        <dbReference type="ARBA" id="ARBA00022705"/>
    </source>
</evidence>
<evidence type="ECO:0000313" key="15">
    <source>
        <dbReference type="Proteomes" id="UP000317484"/>
    </source>
</evidence>
<keyword evidence="4" id="KW-0235">DNA replication</keyword>
<dbReference type="Gene3D" id="3.90.79.10">
    <property type="entry name" value="Nucleoside Triphosphate Pyrophosphohydrolase"/>
    <property type="match status" value="1"/>
</dbReference>
<dbReference type="InterPro" id="IPR000086">
    <property type="entry name" value="NUDIX_hydrolase_dom"/>
</dbReference>
<evidence type="ECO:0000256" key="6">
    <source>
        <dbReference type="ARBA" id="ARBA00022763"/>
    </source>
</evidence>
<evidence type="ECO:0000313" key="14">
    <source>
        <dbReference type="EMBL" id="SMO34833.1"/>
    </source>
</evidence>
<evidence type="ECO:0000256" key="3">
    <source>
        <dbReference type="ARBA" id="ARBA00022457"/>
    </source>
</evidence>
<dbReference type="SUPFAM" id="SSF55811">
    <property type="entry name" value="Nudix"/>
    <property type="match status" value="1"/>
</dbReference>
<dbReference type="PROSITE" id="PS51462">
    <property type="entry name" value="NUDIX"/>
    <property type="match status" value="1"/>
</dbReference>
<keyword evidence="6" id="KW-0227">DNA damage</keyword>
<dbReference type="InterPro" id="IPR020476">
    <property type="entry name" value="Nudix_hydrolase"/>
</dbReference>
<proteinExistence type="inferred from homology"/>
<comment type="cofactor">
    <cofactor evidence="1">
        <name>Mg(2+)</name>
        <dbReference type="ChEBI" id="CHEBI:18420"/>
    </cofactor>
</comment>
<evidence type="ECO:0000256" key="8">
    <source>
        <dbReference type="ARBA" id="ARBA00022842"/>
    </source>
</evidence>
<gene>
    <name evidence="14" type="ORF">SAMN06273567_101154</name>
</gene>
<keyword evidence="8" id="KW-0460">Magnesium</keyword>
<reference evidence="14 15" key="1">
    <citation type="submission" date="2017-05" db="EMBL/GenBank/DDBJ databases">
        <authorList>
            <person name="Varghese N."/>
            <person name="Submissions S."/>
        </authorList>
    </citation>
    <scope>NUCLEOTIDE SEQUENCE [LARGE SCALE GENOMIC DNA]</scope>
    <source>
        <strain evidence="14 15">DSM 46834</strain>
    </source>
</reference>
<keyword evidence="7 12" id="KW-0378">Hydrolase</keyword>
<keyword evidence="5" id="KW-0479">Metal-binding</keyword>
<dbReference type="Proteomes" id="UP000317484">
    <property type="component" value="Unassembled WGS sequence"/>
</dbReference>
<feature type="domain" description="Nudix hydrolase" evidence="13">
    <location>
        <begin position="2"/>
        <end position="127"/>
    </location>
</feature>
<dbReference type="GO" id="GO:0044715">
    <property type="term" value="F:8-oxo-dGDP phosphatase activity"/>
    <property type="evidence" value="ECO:0007669"/>
    <property type="project" value="TreeGrafter"/>
</dbReference>
<dbReference type="PRINTS" id="PR00502">
    <property type="entry name" value="NUDIXFAMILY"/>
</dbReference>
<dbReference type="RefSeq" id="WP_142456506.1">
    <property type="nucleotide sequence ID" value="NZ_FXTJ01000001.1"/>
</dbReference>
<dbReference type="PANTHER" id="PTHR47707:SF1">
    <property type="entry name" value="NUDIX HYDROLASE FAMILY PROTEIN"/>
    <property type="match status" value="1"/>
</dbReference>
<dbReference type="GO" id="GO:0008413">
    <property type="term" value="F:8-oxo-7,8-dihydroguanosine triphosphate pyrophosphatase activity"/>
    <property type="evidence" value="ECO:0007669"/>
    <property type="project" value="TreeGrafter"/>
</dbReference>
<dbReference type="GO" id="GO:0044716">
    <property type="term" value="F:8-oxo-GDP phosphatase activity"/>
    <property type="evidence" value="ECO:0007669"/>
    <property type="project" value="TreeGrafter"/>
</dbReference>
<keyword evidence="3" id="KW-0515">Mutator protein</keyword>
<evidence type="ECO:0000256" key="9">
    <source>
        <dbReference type="ARBA" id="ARBA00023204"/>
    </source>
</evidence>